<protein>
    <submittedName>
        <fullName evidence="2">N-acetyltransferase</fullName>
    </submittedName>
</protein>
<dbReference type="CDD" id="cd04301">
    <property type="entry name" value="NAT_SF"/>
    <property type="match status" value="1"/>
</dbReference>
<dbReference type="RefSeq" id="WP_022856776.1">
    <property type="nucleotide sequence ID" value="NZ_CAUUNK010000011.1"/>
</dbReference>
<evidence type="ECO:0000313" key="2">
    <source>
        <dbReference type="EMBL" id="PKZ16167.1"/>
    </source>
</evidence>
<dbReference type="GO" id="GO:0016747">
    <property type="term" value="F:acyltransferase activity, transferring groups other than amino-acyl groups"/>
    <property type="evidence" value="ECO:0007669"/>
    <property type="project" value="InterPro"/>
</dbReference>
<dbReference type="SUPFAM" id="SSF55729">
    <property type="entry name" value="Acyl-CoA N-acyltransferases (Nat)"/>
    <property type="match status" value="1"/>
</dbReference>
<dbReference type="GeneID" id="35868616"/>
<dbReference type="Gene3D" id="3.40.630.30">
    <property type="match status" value="1"/>
</dbReference>
<dbReference type="Proteomes" id="UP000242263">
    <property type="component" value="Unassembled WGS sequence"/>
</dbReference>
<feature type="domain" description="N-acetyltransferase" evidence="1">
    <location>
        <begin position="62"/>
        <end position="221"/>
    </location>
</feature>
<organism evidence="2 3">
    <name type="scientific">Alloscardovia omnicolens</name>
    <dbReference type="NCBI Taxonomy" id="419015"/>
    <lineage>
        <taxon>Bacteria</taxon>
        <taxon>Bacillati</taxon>
        <taxon>Actinomycetota</taxon>
        <taxon>Actinomycetes</taxon>
        <taxon>Bifidobacteriales</taxon>
        <taxon>Bifidobacteriaceae</taxon>
        <taxon>Alloscardovia</taxon>
    </lineage>
</organism>
<sequence>MKDSVHLRAVRSSDIAQLATIMFDTWYAQDSQEATVQQRELLHSMALFDVAHYCETSTHAMVAVDDDPHIPDMDILGVAMWRNDTDWEQGINQKDVVSNDLNAIAKLRSSSAQFNLMMEEFEADAARTLELAEAAAQSSGAELRLFMIAQHARGLGVGKRLLGSAESSMRLSGAQRYYLYTDSECDYSFYDHRGMTRATQALQVPGPGGKIVDKYIYMQNL</sequence>
<accession>A0A2I1M7T8</accession>
<dbReference type="InterPro" id="IPR016181">
    <property type="entry name" value="Acyl_CoA_acyltransferase"/>
</dbReference>
<name>A0A2I1M7T8_9BIFI</name>
<evidence type="ECO:0000259" key="1">
    <source>
        <dbReference type="PROSITE" id="PS51186"/>
    </source>
</evidence>
<dbReference type="EMBL" id="PKGU01000001">
    <property type="protein sequence ID" value="PKZ16167.1"/>
    <property type="molecule type" value="Genomic_DNA"/>
</dbReference>
<gene>
    <name evidence="2" type="ORF">CYJ32_01670</name>
</gene>
<proteinExistence type="predicted"/>
<keyword evidence="2" id="KW-0808">Transferase</keyword>
<dbReference type="PROSITE" id="PS51186">
    <property type="entry name" value="GNAT"/>
    <property type="match status" value="1"/>
</dbReference>
<dbReference type="InterPro" id="IPR000182">
    <property type="entry name" value="GNAT_dom"/>
</dbReference>
<reference evidence="2 3" key="1">
    <citation type="submission" date="2017-12" db="EMBL/GenBank/DDBJ databases">
        <title>Phylogenetic diversity of female urinary microbiome.</title>
        <authorList>
            <person name="Thomas-White K."/>
            <person name="Wolfe A.J."/>
        </authorList>
    </citation>
    <scope>NUCLEOTIDE SEQUENCE [LARGE SCALE GENOMIC DNA]</scope>
    <source>
        <strain evidence="2 3">UMB0064</strain>
    </source>
</reference>
<evidence type="ECO:0000313" key="3">
    <source>
        <dbReference type="Proteomes" id="UP000242263"/>
    </source>
</evidence>
<comment type="caution">
    <text evidence="2">The sequence shown here is derived from an EMBL/GenBank/DDBJ whole genome shotgun (WGS) entry which is preliminary data.</text>
</comment>
<dbReference type="AlphaFoldDB" id="A0A2I1M7T8"/>